<comment type="caution">
    <text evidence="3">The sequence shown here is derived from an EMBL/GenBank/DDBJ whole genome shotgun (WGS) entry which is preliminary data.</text>
</comment>
<feature type="compositionally biased region" description="Low complexity" evidence="1">
    <location>
        <begin position="29"/>
        <end position="38"/>
    </location>
</feature>
<feature type="compositionally biased region" description="Low complexity" evidence="1">
    <location>
        <begin position="473"/>
        <end position="487"/>
    </location>
</feature>
<evidence type="ECO:0000313" key="4">
    <source>
        <dbReference type="Proteomes" id="UP001583280"/>
    </source>
</evidence>
<feature type="compositionally biased region" description="Acidic residues" evidence="1">
    <location>
        <begin position="506"/>
        <end position="522"/>
    </location>
</feature>
<feature type="region of interest" description="Disordered" evidence="1">
    <location>
        <begin position="562"/>
        <end position="590"/>
    </location>
</feature>
<evidence type="ECO:0000256" key="1">
    <source>
        <dbReference type="SAM" id="MobiDB-lite"/>
    </source>
</evidence>
<feature type="region of interest" description="Disordered" evidence="1">
    <location>
        <begin position="465"/>
        <end position="522"/>
    </location>
</feature>
<dbReference type="InterPro" id="IPR007461">
    <property type="entry name" value="Ysc84_actin-binding"/>
</dbReference>
<feature type="compositionally biased region" description="Basic and acidic residues" evidence="1">
    <location>
        <begin position="491"/>
        <end position="503"/>
    </location>
</feature>
<dbReference type="CDD" id="cd11524">
    <property type="entry name" value="SYLF"/>
    <property type="match status" value="1"/>
</dbReference>
<name>A0ABR3Z555_9PEZI</name>
<dbReference type="EMBL" id="JAWDJO010000075">
    <property type="protein sequence ID" value="KAL1895342.1"/>
    <property type="molecule type" value="Genomic_DNA"/>
</dbReference>
<feature type="region of interest" description="Disordered" evidence="1">
    <location>
        <begin position="406"/>
        <end position="429"/>
    </location>
</feature>
<dbReference type="Proteomes" id="UP001583280">
    <property type="component" value="Unassembled WGS sequence"/>
</dbReference>
<evidence type="ECO:0000313" key="3">
    <source>
        <dbReference type="EMBL" id="KAL1895342.1"/>
    </source>
</evidence>
<gene>
    <name evidence="3" type="ORF">Cpir12675_003299</name>
</gene>
<reference evidence="3 4" key="1">
    <citation type="journal article" date="2024" name="IMA Fungus">
        <title>IMA Genome - F19 : A genome assembly and annotation guide to empower mycologists, including annotated draft genome sequences of Ceratocystis pirilliformis, Diaporthe australafricana, Fusarium ophioides, Paecilomyces lecythidis, and Sporothrix stenoceras.</title>
        <authorList>
            <person name="Aylward J."/>
            <person name="Wilson A.M."/>
            <person name="Visagie C.M."/>
            <person name="Spraker J."/>
            <person name="Barnes I."/>
            <person name="Buitendag C."/>
            <person name="Ceriani C."/>
            <person name="Del Mar Angel L."/>
            <person name="du Plessis D."/>
            <person name="Fuchs T."/>
            <person name="Gasser K."/>
            <person name="Kramer D."/>
            <person name="Li W."/>
            <person name="Munsamy K."/>
            <person name="Piso A."/>
            <person name="Price J.L."/>
            <person name="Sonnekus B."/>
            <person name="Thomas C."/>
            <person name="van der Nest A."/>
            <person name="van Dijk A."/>
            <person name="van Heerden A."/>
            <person name="van Vuuren N."/>
            <person name="Yilmaz N."/>
            <person name="Duong T.A."/>
            <person name="van der Merwe N.A."/>
            <person name="Wingfield M.J."/>
            <person name="Wingfield B.D."/>
        </authorList>
    </citation>
    <scope>NUCLEOTIDE SEQUENCE [LARGE SCALE GENOMIC DNA]</scope>
    <source>
        <strain evidence="3 4">CMW 12675</strain>
    </source>
</reference>
<organism evidence="3 4">
    <name type="scientific">Ceratocystis pirilliformis</name>
    <dbReference type="NCBI Taxonomy" id="259994"/>
    <lineage>
        <taxon>Eukaryota</taxon>
        <taxon>Fungi</taxon>
        <taxon>Dikarya</taxon>
        <taxon>Ascomycota</taxon>
        <taxon>Pezizomycotina</taxon>
        <taxon>Sordariomycetes</taxon>
        <taxon>Hypocreomycetidae</taxon>
        <taxon>Microascales</taxon>
        <taxon>Ceratocystidaceae</taxon>
        <taxon>Ceratocystis</taxon>
    </lineage>
</organism>
<dbReference type="PANTHER" id="PTHR15629">
    <property type="entry name" value="SH3YL1 PROTEIN"/>
    <property type="match status" value="1"/>
</dbReference>
<protein>
    <recommendedName>
        <fullName evidence="2">Ysc84 actin-binding domain-containing protein</fullName>
    </recommendedName>
</protein>
<keyword evidence="4" id="KW-1185">Reference proteome</keyword>
<accession>A0ABR3Z555</accession>
<feature type="domain" description="Ysc84 actin-binding" evidence="2">
    <location>
        <begin position="155"/>
        <end position="282"/>
    </location>
</feature>
<dbReference type="Pfam" id="PF04366">
    <property type="entry name" value="Ysc84"/>
    <property type="match status" value="1"/>
</dbReference>
<proteinExistence type="predicted"/>
<feature type="region of interest" description="Disordered" evidence="1">
    <location>
        <begin position="79"/>
        <end position="99"/>
    </location>
</feature>
<evidence type="ECO:0000259" key="2">
    <source>
        <dbReference type="Pfam" id="PF04366"/>
    </source>
</evidence>
<dbReference type="PANTHER" id="PTHR15629:SF8">
    <property type="entry name" value="DUF500 DOMAIN PROTEIN (AFU_ORTHOLOGUE AFUA_5G07310)"/>
    <property type="match status" value="1"/>
</dbReference>
<sequence length="736" mass="79698">MQRVSALLSWDRRNSHHAAKQQTSPKQTSPKLKSLSLRPLSNGKFDSQQFWPAGLDQECNKAARILKSFCTDGYLAPLHDEDESESPHTDQPPEPQTPLNIMKRIPQRIIQNAAGIAVFTCMRSGLWMTGSGGSGILIARKADGTWSPPSALILHTPTLSFIIGVDVYDCVLIINNIDALESLTQPSTTLGEDVGLIGGPLVMPGEDEEDIQWRDLGNTVFTYLKARGKAQKVNLNGCMLSERVNENHKFYEREVSVMDVLAGKVAKYAEQTGPLFEVIKQAEGRIDYDAAIIDQISTQPAPGDALIETPKVIPAALLEATKAPRLAFGIPHPEDPDPFGLKALEMAGMEIREAGSRIRPPSSQFDGSSTKHYSRSSLDIFSPLSNRVSLMSTRTGATFMTDTGTHTTLATPATVPSPAFSNDGKRGSFECKRPEVDYTKIDFSSIRHLSGTNTLDSVPITESIATTTESDRQSSSSSRSSNPSTPSIDLNDDKVSKEEHSVDLAEISDESEGDEDIDDDEFDEFDDDEEPVVFEISAVQPLRAPQAQIVQAKGTMVTIAKRIPPPLPMRSPARMSRSSKSEMGDVSMLKSPLRQSFTNEVSRPESCSASVKSVTSSGASIVSIGSRGQSTKPKPHLEVMGHNRSRSLVVQHAQEVTLPVTPTSYDDMTPTAEHKSFYTLSPEASTPTSATDATKTAALASAIMMGAESVSEEDMSSDNNSFKSCGTQNASTIIVS</sequence>
<dbReference type="InterPro" id="IPR051702">
    <property type="entry name" value="SH3_domain_YSC84-like"/>
</dbReference>
<feature type="region of interest" description="Disordered" evidence="1">
    <location>
        <begin position="1"/>
        <end position="38"/>
    </location>
</feature>